<dbReference type="EMBL" id="MU001498">
    <property type="protein sequence ID" value="KAF2446533.1"/>
    <property type="molecule type" value="Genomic_DNA"/>
</dbReference>
<dbReference type="Proteomes" id="UP000799764">
    <property type="component" value="Unassembled WGS sequence"/>
</dbReference>
<gene>
    <name evidence="1" type="ORF">P171DRAFT_483870</name>
</gene>
<evidence type="ECO:0000313" key="1">
    <source>
        <dbReference type="EMBL" id="KAF2446533.1"/>
    </source>
</evidence>
<dbReference type="SUPFAM" id="SSF81383">
    <property type="entry name" value="F-box domain"/>
    <property type="match status" value="1"/>
</dbReference>
<dbReference type="InterPro" id="IPR036047">
    <property type="entry name" value="F-box-like_dom_sf"/>
</dbReference>
<dbReference type="SUPFAM" id="SSF52047">
    <property type="entry name" value="RNI-like"/>
    <property type="match status" value="1"/>
</dbReference>
<comment type="caution">
    <text evidence="1">The sequence shown here is derived from an EMBL/GenBank/DDBJ whole genome shotgun (WGS) entry which is preliminary data.</text>
</comment>
<evidence type="ECO:0000313" key="2">
    <source>
        <dbReference type="Proteomes" id="UP000799764"/>
    </source>
</evidence>
<dbReference type="CDD" id="cd09917">
    <property type="entry name" value="F-box_SF"/>
    <property type="match status" value="1"/>
</dbReference>
<organism evidence="1 2">
    <name type="scientific">Karstenula rhodostoma CBS 690.94</name>
    <dbReference type="NCBI Taxonomy" id="1392251"/>
    <lineage>
        <taxon>Eukaryota</taxon>
        <taxon>Fungi</taxon>
        <taxon>Dikarya</taxon>
        <taxon>Ascomycota</taxon>
        <taxon>Pezizomycotina</taxon>
        <taxon>Dothideomycetes</taxon>
        <taxon>Pleosporomycetidae</taxon>
        <taxon>Pleosporales</taxon>
        <taxon>Massarineae</taxon>
        <taxon>Didymosphaeriaceae</taxon>
        <taxon>Karstenula</taxon>
    </lineage>
</organism>
<dbReference type="AlphaFoldDB" id="A0A9P4PNK0"/>
<keyword evidence="2" id="KW-1185">Reference proteome</keyword>
<reference evidence="1" key="1">
    <citation type="journal article" date="2020" name="Stud. Mycol.">
        <title>101 Dothideomycetes genomes: a test case for predicting lifestyles and emergence of pathogens.</title>
        <authorList>
            <person name="Haridas S."/>
            <person name="Albert R."/>
            <person name="Binder M."/>
            <person name="Bloem J."/>
            <person name="Labutti K."/>
            <person name="Salamov A."/>
            <person name="Andreopoulos B."/>
            <person name="Baker S."/>
            <person name="Barry K."/>
            <person name="Bills G."/>
            <person name="Bluhm B."/>
            <person name="Cannon C."/>
            <person name="Castanera R."/>
            <person name="Culley D."/>
            <person name="Daum C."/>
            <person name="Ezra D."/>
            <person name="Gonzalez J."/>
            <person name="Henrissat B."/>
            <person name="Kuo A."/>
            <person name="Liang C."/>
            <person name="Lipzen A."/>
            <person name="Lutzoni F."/>
            <person name="Magnuson J."/>
            <person name="Mondo S."/>
            <person name="Nolan M."/>
            <person name="Ohm R."/>
            <person name="Pangilinan J."/>
            <person name="Park H.-J."/>
            <person name="Ramirez L."/>
            <person name="Alfaro M."/>
            <person name="Sun H."/>
            <person name="Tritt A."/>
            <person name="Yoshinaga Y."/>
            <person name="Zwiers L.-H."/>
            <person name="Turgeon B."/>
            <person name="Goodwin S."/>
            <person name="Spatafora J."/>
            <person name="Crous P."/>
            <person name="Grigoriev I."/>
        </authorList>
    </citation>
    <scope>NUCLEOTIDE SEQUENCE</scope>
    <source>
        <strain evidence="1">CBS 690.94</strain>
    </source>
</reference>
<name>A0A9P4PNK0_9PLEO</name>
<sequence length="508" mass="56848">MEQAEQAMEAPSVPGADRLCDLPTEMIASICEHLDGADISNFRLASRTIHAKSYRAFFDCQFEVTAVTFTKKGLEKFVEFSKDPNIGRSIKGVELVLVAFPTLGKQHLTGVPYTSAEFEECQQSPGMLANLHTSTNSGDITSKAFIKPRQQEAQRRIYRRRRRVYSNYQHDMNTIRKTSVDVALLAEAFRHLPGLNNIWMTDYIPEGYAVWGLPEIIGSLGMRPFYASMLSWVPQKQDSYESQFQVERELKAIATHSVGVVLGAIRRSGVTFSGGLNFYGVPHGMKFAEKPCHRKLSPSITPPSTFNLGQIAEMNYLSHVKELSIRFFCQANRRYSTDPVDAREFEWLSQVLLSMADLETFSLFGEESANELTDVGILGNLSHLLIKLPRLTVLSLENMLINTPTLIAFLENHKATLQRIYLDNINLRTIQPINGTGDRAHLLLLPWLECNDFSVAGYTSAAPSLPGHQFGESQEGFREVCVTQNGALSAKWSLILPAVGEWRFGGTN</sequence>
<accession>A0A9P4PNK0</accession>
<protein>
    <recommendedName>
        <fullName evidence="3">F-box domain-containing protein</fullName>
    </recommendedName>
</protein>
<dbReference type="OrthoDB" id="5279008at2759"/>
<evidence type="ECO:0008006" key="3">
    <source>
        <dbReference type="Google" id="ProtNLM"/>
    </source>
</evidence>
<proteinExistence type="predicted"/>